<dbReference type="PANTHER" id="PTHR43080:SF2">
    <property type="entry name" value="CBS DOMAIN-CONTAINING PROTEIN"/>
    <property type="match status" value="1"/>
</dbReference>
<dbReference type="CDD" id="cd04629">
    <property type="entry name" value="CBS_pair_bac"/>
    <property type="match status" value="1"/>
</dbReference>
<dbReference type="Proteomes" id="UP001595812">
    <property type="component" value="Unassembled WGS sequence"/>
</dbReference>
<keyword evidence="1 2" id="KW-0129">CBS domain</keyword>
<keyword evidence="5" id="KW-1185">Reference proteome</keyword>
<evidence type="ECO:0000256" key="2">
    <source>
        <dbReference type="PROSITE-ProRule" id="PRU00703"/>
    </source>
</evidence>
<comment type="caution">
    <text evidence="4">The sequence shown here is derived from an EMBL/GenBank/DDBJ whole genome shotgun (WGS) entry which is preliminary data.</text>
</comment>
<dbReference type="InterPro" id="IPR000644">
    <property type="entry name" value="CBS_dom"/>
</dbReference>
<evidence type="ECO:0000313" key="5">
    <source>
        <dbReference type="Proteomes" id="UP001595812"/>
    </source>
</evidence>
<dbReference type="SUPFAM" id="SSF54631">
    <property type="entry name" value="CBS-domain pair"/>
    <property type="match status" value="1"/>
</dbReference>
<feature type="domain" description="CBS" evidence="3">
    <location>
        <begin position="98"/>
        <end position="157"/>
    </location>
</feature>
<accession>A0ABV8ADD2</accession>
<sequence>MGIKSFQGARKQSAQASQAVSSLRVRDYMSTNLVTFRPDQSVQEVVEGIIKNKISGGPVVNERNELVGIISEGDCLKQLSESRYYNMPLEHDNVEKRMVRDVETIDGDMNVFDAANKFLTSKRRRFPIVENGKLIGQISQKDILKAALQLKGENWNSTTKSGADR</sequence>
<reference evidence="5" key="1">
    <citation type="journal article" date="2019" name="Int. J. Syst. Evol. Microbiol.">
        <title>The Global Catalogue of Microorganisms (GCM) 10K type strain sequencing project: providing services to taxonomists for standard genome sequencing and annotation.</title>
        <authorList>
            <consortium name="The Broad Institute Genomics Platform"/>
            <consortium name="The Broad Institute Genome Sequencing Center for Infectious Disease"/>
            <person name="Wu L."/>
            <person name="Ma J."/>
        </authorList>
    </citation>
    <scope>NUCLEOTIDE SEQUENCE [LARGE SCALE GENOMIC DNA]</scope>
    <source>
        <strain evidence="5">CECT 8979</strain>
    </source>
</reference>
<dbReference type="InterPro" id="IPR051257">
    <property type="entry name" value="Diverse_CBS-Domain"/>
</dbReference>
<evidence type="ECO:0000256" key="1">
    <source>
        <dbReference type="ARBA" id="ARBA00023122"/>
    </source>
</evidence>
<dbReference type="RefSeq" id="WP_386096641.1">
    <property type="nucleotide sequence ID" value="NZ_JBHSAT010000004.1"/>
</dbReference>
<dbReference type="SMART" id="SM00116">
    <property type="entry name" value="CBS"/>
    <property type="match status" value="2"/>
</dbReference>
<dbReference type="PROSITE" id="PS51371">
    <property type="entry name" value="CBS"/>
    <property type="match status" value="2"/>
</dbReference>
<dbReference type="EMBL" id="JBHSAT010000004">
    <property type="protein sequence ID" value="MFC3876067.1"/>
    <property type="molecule type" value="Genomic_DNA"/>
</dbReference>
<dbReference type="Pfam" id="PF00571">
    <property type="entry name" value="CBS"/>
    <property type="match status" value="2"/>
</dbReference>
<evidence type="ECO:0000313" key="4">
    <source>
        <dbReference type="EMBL" id="MFC3876067.1"/>
    </source>
</evidence>
<proteinExistence type="predicted"/>
<name>A0ABV8ADD2_9FLAO</name>
<organism evidence="4 5">
    <name type="scientific">Winogradskyella maritima</name>
    <dbReference type="NCBI Taxonomy" id="1517766"/>
    <lineage>
        <taxon>Bacteria</taxon>
        <taxon>Pseudomonadati</taxon>
        <taxon>Bacteroidota</taxon>
        <taxon>Flavobacteriia</taxon>
        <taxon>Flavobacteriales</taxon>
        <taxon>Flavobacteriaceae</taxon>
        <taxon>Winogradskyella</taxon>
    </lineage>
</organism>
<protein>
    <submittedName>
        <fullName evidence="4">CBS domain-containing protein</fullName>
    </submittedName>
</protein>
<dbReference type="InterPro" id="IPR046342">
    <property type="entry name" value="CBS_dom_sf"/>
</dbReference>
<gene>
    <name evidence="4" type="ORF">ACFOSX_02385</name>
</gene>
<dbReference type="Gene3D" id="3.10.580.10">
    <property type="entry name" value="CBS-domain"/>
    <property type="match status" value="1"/>
</dbReference>
<feature type="domain" description="CBS" evidence="3">
    <location>
        <begin position="29"/>
        <end position="89"/>
    </location>
</feature>
<dbReference type="PANTHER" id="PTHR43080">
    <property type="entry name" value="CBS DOMAIN-CONTAINING PROTEIN CBSX3, MITOCHONDRIAL"/>
    <property type="match status" value="1"/>
</dbReference>
<dbReference type="InterPro" id="IPR044729">
    <property type="entry name" value="CBS_bac"/>
</dbReference>
<evidence type="ECO:0000259" key="3">
    <source>
        <dbReference type="PROSITE" id="PS51371"/>
    </source>
</evidence>